<evidence type="ECO:0000313" key="4">
    <source>
        <dbReference type="EMBL" id="NEE01637.1"/>
    </source>
</evidence>
<gene>
    <name evidence="4" type="primary">dhaL</name>
    <name evidence="4" type="ORF">G1H10_15800</name>
</gene>
<dbReference type="GO" id="GO:0019563">
    <property type="term" value="P:glycerol catabolic process"/>
    <property type="evidence" value="ECO:0007669"/>
    <property type="project" value="TreeGrafter"/>
</dbReference>
<keyword evidence="2 4" id="KW-0418">Kinase</keyword>
<dbReference type="SMART" id="SM01120">
    <property type="entry name" value="Dak2"/>
    <property type="match status" value="1"/>
</dbReference>
<protein>
    <submittedName>
        <fullName evidence="4">Dihydroxyacetone kinase subunit L</fullName>
    </submittedName>
</protein>
<feature type="domain" description="DhaL" evidence="3">
    <location>
        <begin position="4"/>
        <end position="202"/>
    </location>
</feature>
<dbReference type="InterPro" id="IPR050861">
    <property type="entry name" value="Dihydroxyacetone_Kinase"/>
</dbReference>
<organism evidence="4 5">
    <name type="scientific">Phytoactinopolyspora halotolerans</name>
    <dbReference type="NCBI Taxonomy" id="1981512"/>
    <lineage>
        <taxon>Bacteria</taxon>
        <taxon>Bacillati</taxon>
        <taxon>Actinomycetota</taxon>
        <taxon>Actinomycetes</taxon>
        <taxon>Jiangellales</taxon>
        <taxon>Jiangellaceae</taxon>
        <taxon>Phytoactinopolyspora</taxon>
    </lineage>
</organism>
<sequence length="206" mass="20230">MDTATTIAWITRAAELVRADESRLTALDAAIGDGDHGANLARGLAAAVTAMGEKEPESPGKALIAAGRGLVAKTGGASGPLYGTGFRRAGKELGDGGDVGQVGAALEAMLRGIEELGGATQGDKTIIDALAPAVVAFQEAAGNGSDLHAAAEAAADAADAGLAATVPLQARKGRASYLGPRSVGHEDPGAASTALILRALADVTAP</sequence>
<evidence type="ECO:0000256" key="2">
    <source>
        <dbReference type="ARBA" id="ARBA00022777"/>
    </source>
</evidence>
<keyword evidence="5" id="KW-1185">Reference proteome</keyword>
<name>A0A6L9S989_9ACTN</name>
<proteinExistence type="predicted"/>
<dbReference type="PANTHER" id="PTHR28629">
    <property type="entry name" value="TRIOKINASE/FMN CYCLASE"/>
    <property type="match status" value="1"/>
</dbReference>
<dbReference type="GO" id="GO:0005829">
    <property type="term" value="C:cytosol"/>
    <property type="evidence" value="ECO:0007669"/>
    <property type="project" value="TreeGrafter"/>
</dbReference>
<dbReference type="EMBL" id="JAAGOA010000010">
    <property type="protein sequence ID" value="NEE01637.1"/>
    <property type="molecule type" value="Genomic_DNA"/>
</dbReference>
<dbReference type="InterPro" id="IPR012737">
    <property type="entry name" value="DhaK_L_YcgS"/>
</dbReference>
<dbReference type="InterPro" id="IPR004007">
    <property type="entry name" value="DhaL_dom"/>
</dbReference>
<dbReference type="Pfam" id="PF02734">
    <property type="entry name" value="Dak2"/>
    <property type="match status" value="1"/>
</dbReference>
<evidence type="ECO:0000256" key="1">
    <source>
        <dbReference type="ARBA" id="ARBA00022679"/>
    </source>
</evidence>
<dbReference type="PANTHER" id="PTHR28629:SF4">
    <property type="entry name" value="TRIOKINASE_FMN CYCLASE"/>
    <property type="match status" value="1"/>
</dbReference>
<comment type="caution">
    <text evidence="4">The sequence shown here is derived from an EMBL/GenBank/DDBJ whole genome shotgun (WGS) entry which is preliminary data.</text>
</comment>
<dbReference type="PROSITE" id="PS51480">
    <property type="entry name" value="DHAL"/>
    <property type="match status" value="1"/>
</dbReference>
<dbReference type="FunFam" id="1.25.40.340:FF:000002">
    <property type="entry name" value="Dihydroxyacetone kinase, L subunit"/>
    <property type="match status" value="1"/>
</dbReference>
<dbReference type="AlphaFoldDB" id="A0A6L9S989"/>
<dbReference type="Gene3D" id="1.25.40.340">
    <property type="match status" value="1"/>
</dbReference>
<accession>A0A6L9S989</accession>
<dbReference type="NCBIfam" id="TIGR02365">
    <property type="entry name" value="dha_L_ycgS"/>
    <property type="match status" value="1"/>
</dbReference>
<dbReference type="InterPro" id="IPR036117">
    <property type="entry name" value="DhaL_dom_sf"/>
</dbReference>
<keyword evidence="1" id="KW-0808">Transferase</keyword>
<dbReference type="SUPFAM" id="SSF101473">
    <property type="entry name" value="DhaL-like"/>
    <property type="match status" value="1"/>
</dbReference>
<evidence type="ECO:0000259" key="3">
    <source>
        <dbReference type="PROSITE" id="PS51480"/>
    </source>
</evidence>
<dbReference type="GO" id="GO:0004371">
    <property type="term" value="F:glycerone kinase activity"/>
    <property type="evidence" value="ECO:0007669"/>
    <property type="project" value="InterPro"/>
</dbReference>
<evidence type="ECO:0000313" key="5">
    <source>
        <dbReference type="Proteomes" id="UP000475214"/>
    </source>
</evidence>
<reference evidence="4 5" key="1">
    <citation type="submission" date="2020-02" db="EMBL/GenBank/DDBJ databases">
        <authorList>
            <person name="Li X.-J."/>
            <person name="Han X.-M."/>
        </authorList>
    </citation>
    <scope>NUCLEOTIDE SEQUENCE [LARGE SCALE GENOMIC DNA]</scope>
    <source>
        <strain evidence="4 5">CCTCC AB 2017055</strain>
    </source>
</reference>
<dbReference type="Proteomes" id="UP000475214">
    <property type="component" value="Unassembled WGS sequence"/>
</dbReference>